<dbReference type="Gene3D" id="3.10.129.110">
    <property type="entry name" value="Polyketide synthase dehydratase"/>
    <property type="match status" value="1"/>
</dbReference>
<dbReference type="PROSITE" id="PS52004">
    <property type="entry name" value="KS3_2"/>
    <property type="match status" value="1"/>
</dbReference>
<evidence type="ECO:0000256" key="4">
    <source>
        <dbReference type="ARBA" id="ARBA00022516"/>
    </source>
</evidence>
<evidence type="ECO:0000256" key="1">
    <source>
        <dbReference type="ARBA" id="ARBA00012873"/>
    </source>
</evidence>
<dbReference type="Pfam" id="PF02801">
    <property type="entry name" value="Ketoacyl-synt_C"/>
    <property type="match status" value="1"/>
</dbReference>
<feature type="active site" description="Proton acceptor; for dehydratase activity" evidence="16">
    <location>
        <position position="894"/>
    </location>
</feature>
<gene>
    <name evidence="19" type="ORF">BEMITA_LOCUS11748</name>
</gene>
<keyword evidence="20" id="KW-1185">Reference proteome</keyword>
<evidence type="ECO:0000256" key="15">
    <source>
        <dbReference type="ARBA" id="ARBA00044883"/>
    </source>
</evidence>
<reference evidence="19" key="1">
    <citation type="submission" date="2021-12" db="EMBL/GenBank/DDBJ databases">
        <authorList>
            <person name="King R."/>
        </authorList>
    </citation>
    <scope>NUCLEOTIDE SEQUENCE</scope>
</reference>
<keyword evidence="13" id="KW-0275">Fatty acid biosynthesis</keyword>
<dbReference type="GO" id="GO:0016787">
    <property type="term" value="F:hydrolase activity"/>
    <property type="evidence" value="ECO:0007669"/>
    <property type="project" value="UniProtKB-KW"/>
</dbReference>
<dbReference type="Pfam" id="PF08659">
    <property type="entry name" value="KR"/>
    <property type="match status" value="1"/>
</dbReference>
<keyword evidence="12" id="KW-0443">Lipid metabolism</keyword>
<evidence type="ECO:0000256" key="6">
    <source>
        <dbReference type="ARBA" id="ARBA00022679"/>
    </source>
</evidence>
<dbReference type="GO" id="GO:0016491">
    <property type="term" value="F:oxidoreductase activity"/>
    <property type="evidence" value="ECO:0007669"/>
    <property type="project" value="UniProtKB-KW"/>
</dbReference>
<dbReference type="SUPFAM" id="SSF52151">
    <property type="entry name" value="FabD/lysophospholipase-like"/>
    <property type="match status" value="1"/>
</dbReference>
<dbReference type="Gene3D" id="3.40.366.10">
    <property type="entry name" value="Malonyl-Coenzyme A Acyl Carrier Protein, domain 2"/>
    <property type="match status" value="1"/>
</dbReference>
<name>A0A9P0F970_BEMTA</name>
<dbReference type="PANTHER" id="PTHR43775">
    <property type="entry name" value="FATTY ACID SYNTHASE"/>
    <property type="match status" value="1"/>
</dbReference>
<dbReference type="Pfam" id="PF00109">
    <property type="entry name" value="ketoacyl-synt"/>
    <property type="match status" value="1"/>
</dbReference>
<dbReference type="InterPro" id="IPR013968">
    <property type="entry name" value="PKS_KR"/>
</dbReference>
<dbReference type="Gene3D" id="3.30.70.3290">
    <property type="match status" value="1"/>
</dbReference>
<dbReference type="InterPro" id="IPR042104">
    <property type="entry name" value="PKS_dehydratase_sf"/>
</dbReference>
<dbReference type="InterPro" id="IPR020843">
    <property type="entry name" value="ER"/>
</dbReference>
<dbReference type="Pfam" id="PF21089">
    <property type="entry name" value="PKS_DH_N"/>
    <property type="match status" value="1"/>
</dbReference>
<keyword evidence="6" id="KW-0808">Transferase</keyword>
<keyword evidence="14" id="KW-0511">Multifunctional enzyme</keyword>
<dbReference type="FunFam" id="3.40.50.720:FF:000209">
    <property type="entry name" value="Polyketide synthase Pks12"/>
    <property type="match status" value="1"/>
</dbReference>
<sequence length="2091" mass="228763">MGVQQNDLATKATENGRKGWNLQDQIIISGFSGRFPESSTIEEFKKQLLKGVDLVTDDGRRWPAGMYGLPKRSGKLPNLEFFDASFFGVHAKQANSMDPQARILLELTYEAIIDAGINPQDLRGSKTGVFIGVCASESHEFWTRTLANVNGYGVTGNARTMLANRISFSFDFKGPSYTVDTACSSSLFALEHALSSIRTGQCDAAVVGGVNLLLNPERSLQFQYLNMLSPGGKCNSFDESGNGYVRSEAAVVIFLQRASGAKRIYATVVHAKTNTDGYKEEGITFPSGALQKTLIESTYAEAGIDPSKVAFVEAHGTGTKAGDPAEMNAIADVFTKGRSKPLLIGSVKSNMGHSEAASGLCGIAKVLIAMETGVIPGNLHFKKPNPDIPGLSDGRLQVVNKPKPWDGGLVAVSSFGFGGANAHAILRSHDTLKSGTRDKVPRVVGVSGRTMEAVHFKLKEIEETPRDDEFVGLIHGVYEEAIAGHGFRGYTVLEPTPTKKEVAPFDGRKRPVWYVFSGMGSQWSGMLGSLMELETFKRTISQLAETLGREDFDLMTVLNSESDDTFDDVLNSFVSITAVQIALVDVLTSVGISPDGMVGHSIGELGCAYVDGTLTAEQTILAAFWRGRAIAESDVPRGSMAAVGLSWEDASECVPLDIFPSCENSPNSVTVSGPPASISNFINDLRSRGIFAKEVLSSGMAFHSKYITAAGPYLQKSLEKIISKPKQRTSRWVSTSVPKSEWNTPLAQTSSAAYHVNNLLNPVLFKEAVTQIPNDAIVIEISPHCLLQPILNRNLGPNNTIVGLLRKGTENTTSTLLASLGRLYNAGIDVNFANLFSPVKFPVSRGTPMLQSLVKWDHSTEWAVPSFSDKDSMRGELVIDIDLKEEKYSYLAGHTIDGRILFPGTGYITLLWDTMAKINGKSKEEQPIILEDIKFHRATIMPKEGIVKFSINIFKNSGNFELTEGGSVAFSGKISIPENIDDEQFTLTEPNLDGETDALLDINDFYRYARLRGYDYGGVFRGVTEADTTGVKGKLSWTGNWVSYLDTMIQFYVFGIQSSKLNVPSRIQRISINPRRHFQYLSTTREKIKTIPVFNYADIGVVKSCGTEIRGLKVTLAPRKQEHNLAKKEKYVFVPYATEEINAGISDHEALAATLQTVLENSSCPAKIEVLEMAVGRQPEGLLAPRVMKILEAEHHIVDMDVVASQAQIFDRLLKPLGIKTIEANSRQNALGQNYHLIVATNYLRNPQAVANLLASVRQGGFILLEEYNQVNEISVKKTGLEIISMIRTCKTTYVLLRALAEINSPIVVRITEENFSWVNDLKTAMVQAEKEKNEVLLLVQGEPLNGVIGMANCIKEEYGDVKVRSVFVQNTDEPKFSLSSDLYRNQLKKGLIHNVYKNKQWGCYRHLVLDTESNSTTVNVEHAYIQAHVLGDLSTLKWTEGPLTLYRLNSNVNSELCHVYYAPLNFRDIMLASGKLPPDALPGNLAEEECILGLEFAGRDSKGRRVMGMVPAQGLATTVVVDPTFLWEVPEKWSLEEASTIPVIYSTVYYAIVVRGRLKPGESILIHAGAGGIGQAAISVALHMGCTVYTTVGSVKKREYLKKTFPSLTDESFANSRNSSFEQHIRAETKGRGVDLVLNSLAGEMLLASVRCLAKDGRFCEIGKLDLSNNTPLGMSIFLKNITFHGILLDSLFDVNSNNEEKHEVVRLVSDGLMDGAIRPLPVTLFNENEVEQAFRFIATGAHIGKVVLKIRSEESRETLPATPKFVPAIPRTYIKAEKSYLLVGGLGGFGLELTNWLIERGATKVVLTSRRGIRNGYQSLCVRKWKSRGIQVLISTLDCSTVAETTKLLEETSKLGPLGGIFNLAAVLSDALLQNQTPTSFEKVAAPKINGTKNLDNVSRKMCPDLDYFVVFSSCSSGRGNSGQTNYGYANSAMERICEARQEVGLPGLAIQWGPIGDVGLIFDSLGRENDTVIAGLLPQRMSSCLAVLDNFLQQPYPVLASSVAAEKKGATSDDSQVPLTNAVANAIGINDPKTVNMNTSLADMGLDSLMESEVKNILEYKYSVVISAQEIRRLTFEKLLELQAKNSS</sequence>
<dbReference type="SUPFAM" id="SSF55048">
    <property type="entry name" value="Probable ACP-binding domain of malonyl-CoA ACP transacylase"/>
    <property type="match status" value="1"/>
</dbReference>
<keyword evidence="11" id="KW-0520">NAD</keyword>
<organism evidence="19 20">
    <name type="scientific">Bemisia tabaci</name>
    <name type="common">Sweetpotato whitefly</name>
    <name type="synonym">Aleurodes tabaci</name>
    <dbReference type="NCBI Taxonomy" id="7038"/>
    <lineage>
        <taxon>Eukaryota</taxon>
        <taxon>Metazoa</taxon>
        <taxon>Ecdysozoa</taxon>
        <taxon>Arthropoda</taxon>
        <taxon>Hexapoda</taxon>
        <taxon>Insecta</taxon>
        <taxon>Pterygota</taxon>
        <taxon>Neoptera</taxon>
        <taxon>Paraneoptera</taxon>
        <taxon>Hemiptera</taxon>
        <taxon>Sternorrhyncha</taxon>
        <taxon>Aleyrodoidea</taxon>
        <taxon>Aleyrodidae</taxon>
        <taxon>Aleyrodinae</taxon>
        <taxon>Bemisia</taxon>
    </lineage>
</organism>
<dbReference type="InterPro" id="IPR016036">
    <property type="entry name" value="Malonyl_transacylase_ACP-bd"/>
</dbReference>
<keyword evidence="8" id="KW-0276">Fatty acid metabolism</keyword>
<evidence type="ECO:0000256" key="13">
    <source>
        <dbReference type="ARBA" id="ARBA00023160"/>
    </source>
</evidence>
<dbReference type="Pfam" id="PF16197">
    <property type="entry name" value="KAsynt_C_assoc"/>
    <property type="match status" value="1"/>
</dbReference>
<evidence type="ECO:0000256" key="3">
    <source>
        <dbReference type="ARBA" id="ARBA00022450"/>
    </source>
</evidence>
<dbReference type="SMART" id="SM00822">
    <property type="entry name" value="PKS_KR"/>
    <property type="match status" value="1"/>
</dbReference>
<dbReference type="InterPro" id="IPR049900">
    <property type="entry name" value="PKS_mFAS_DH"/>
</dbReference>
<dbReference type="EC" id="2.3.1.85" evidence="1"/>
<evidence type="ECO:0000256" key="2">
    <source>
        <dbReference type="ARBA" id="ARBA00018769"/>
    </source>
</evidence>
<dbReference type="InterPro" id="IPR050091">
    <property type="entry name" value="PKS_NRPS_Biosynth_Enz"/>
</dbReference>
<dbReference type="InterPro" id="IPR014031">
    <property type="entry name" value="Ketoacyl_synth_C"/>
</dbReference>
<dbReference type="InterPro" id="IPR011032">
    <property type="entry name" value="GroES-like_sf"/>
</dbReference>
<keyword evidence="9" id="KW-0521">NADP</keyword>
<evidence type="ECO:0000256" key="12">
    <source>
        <dbReference type="ARBA" id="ARBA00023098"/>
    </source>
</evidence>
<keyword evidence="3" id="KW-0596">Phosphopantetheine</keyword>
<evidence type="ECO:0000256" key="5">
    <source>
        <dbReference type="ARBA" id="ARBA00022553"/>
    </source>
</evidence>
<evidence type="ECO:0000256" key="14">
    <source>
        <dbReference type="ARBA" id="ARBA00023268"/>
    </source>
</evidence>
<dbReference type="Gene3D" id="3.40.50.720">
    <property type="entry name" value="NAD(P)-binding Rossmann-like Domain"/>
    <property type="match status" value="1"/>
</dbReference>
<dbReference type="SMART" id="SM00825">
    <property type="entry name" value="PKS_KS"/>
    <property type="match status" value="1"/>
</dbReference>
<evidence type="ECO:0000256" key="8">
    <source>
        <dbReference type="ARBA" id="ARBA00022832"/>
    </source>
</evidence>
<dbReference type="SUPFAM" id="SSF53901">
    <property type="entry name" value="Thiolase-like"/>
    <property type="match status" value="1"/>
</dbReference>
<evidence type="ECO:0000259" key="17">
    <source>
        <dbReference type="PROSITE" id="PS52004"/>
    </source>
</evidence>
<dbReference type="SMART" id="SM00829">
    <property type="entry name" value="PKS_ER"/>
    <property type="match status" value="1"/>
</dbReference>
<evidence type="ECO:0000313" key="19">
    <source>
        <dbReference type="EMBL" id="CAH0393331.1"/>
    </source>
</evidence>
<dbReference type="GO" id="GO:0006633">
    <property type="term" value="P:fatty acid biosynthetic process"/>
    <property type="evidence" value="ECO:0007669"/>
    <property type="project" value="UniProtKB-KW"/>
</dbReference>
<evidence type="ECO:0000256" key="7">
    <source>
        <dbReference type="ARBA" id="ARBA00022801"/>
    </source>
</evidence>
<keyword evidence="10" id="KW-0560">Oxidoreductase</keyword>
<protein>
    <recommendedName>
        <fullName evidence="2">Fatty acid synthase</fullName>
        <ecNumber evidence="1">2.3.1.85</ecNumber>
    </recommendedName>
</protein>
<dbReference type="InterPro" id="IPR014043">
    <property type="entry name" value="Acyl_transferase_dom"/>
</dbReference>
<dbReference type="InterPro" id="IPR001227">
    <property type="entry name" value="Ac_transferase_dom_sf"/>
</dbReference>
<dbReference type="InterPro" id="IPR036291">
    <property type="entry name" value="NAD(P)-bd_dom_sf"/>
</dbReference>
<dbReference type="PROSITE" id="PS52019">
    <property type="entry name" value="PKS_MFAS_DH"/>
    <property type="match status" value="1"/>
</dbReference>
<dbReference type="InterPro" id="IPR013149">
    <property type="entry name" value="ADH-like_C"/>
</dbReference>
<dbReference type="InterPro" id="IPR018201">
    <property type="entry name" value="Ketoacyl_synth_AS"/>
</dbReference>
<dbReference type="SMART" id="SM00827">
    <property type="entry name" value="PKS_AT"/>
    <property type="match status" value="1"/>
</dbReference>
<dbReference type="Pfam" id="PF00107">
    <property type="entry name" value="ADH_zinc_N"/>
    <property type="match status" value="1"/>
</dbReference>
<dbReference type="InterPro" id="IPR020841">
    <property type="entry name" value="PKS_Beta-ketoAc_synthase_dom"/>
</dbReference>
<evidence type="ECO:0000313" key="20">
    <source>
        <dbReference type="Proteomes" id="UP001152759"/>
    </source>
</evidence>
<evidence type="ECO:0000256" key="16">
    <source>
        <dbReference type="PROSITE-ProRule" id="PRU01363"/>
    </source>
</evidence>
<accession>A0A9P0F970</accession>
<evidence type="ECO:0000256" key="9">
    <source>
        <dbReference type="ARBA" id="ARBA00022857"/>
    </source>
</evidence>
<dbReference type="CDD" id="cd05195">
    <property type="entry name" value="enoyl_red"/>
    <property type="match status" value="1"/>
</dbReference>
<feature type="domain" description="PKS/mFAS DH" evidence="18">
    <location>
        <begin position="858"/>
        <end position="1123"/>
    </location>
</feature>
<feature type="active site" description="Proton donor; for dehydratase activity" evidence="16">
    <location>
        <position position="1046"/>
    </location>
</feature>
<proteinExistence type="predicted"/>
<dbReference type="Pfam" id="PF00698">
    <property type="entry name" value="Acyl_transf_1"/>
    <property type="match status" value="1"/>
</dbReference>
<dbReference type="PROSITE" id="PS00606">
    <property type="entry name" value="KS3_1"/>
    <property type="match status" value="1"/>
</dbReference>
<dbReference type="InterPro" id="IPR049391">
    <property type="entry name" value="FAS_pseudo-KR"/>
</dbReference>
<dbReference type="InterPro" id="IPR049552">
    <property type="entry name" value="PKS_DH_N"/>
</dbReference>
<feature type="region of interest" description="N-terminal hotdog fold" evidence="16">
    <location>
        <begin position="858"/>
        <end position="983"/>
    </location>
</feature>
<dbReference type="InterPro" id="IPR057326">
    <property type="entry name" value="KR_dom"/>
</dbReference>
<evidence type="ECO:0000259" key="18">
    <source>
        <dbReference type="PROSITE" id="PS52019"/>
    </source>
</evidence>
<feature type="domain" description="Ketosynthase family 3 (KS3)" evidence="17">
    <location>
        <begin position="23"/>
        <end position="428"/>
    </location>
</feature>
<dbReference type="InterPro" id="IPR032821">
    <property type="entry name" value="PKS_assoc"/>
</dbReference>
<dbReference type="SUPFAM" id="SSF47336">
    <property type="entry name" value="ACP-like"/>
    <property type="match status" value="1"/>
</dbReference>
<dbReference type="Gene3D" id="3.90.180.10">
    <property type="entry name" value="Medium-chain alcohol dehydrogenases, catalytic domain"/>
    <property type="match status" value="1"/>
</dbReference>
<evidence type="ECO:0000256" key="10">
    <source>
        <dbReference type="ARBA" id="ARBA00023002"/>
    </source>
</evidence>
<dbReference type="InterPro" id="IPR016039">
    <property type="entry name" value="Thiolase-like"/>
</dbReference>
<keyword evidence="5" id="KW-0597">Phosphoprotein</keyword>
<keyword evidence="7" id="KW-0378">Hydrolase</keyword>
<feature type="region of interest" description="C-terminal hotdog fold" evidence="16">
    <location>
        <begin position="997"/>
        <end position="1123"/>
    </location>
</feature>
<dbReference type="Proteomes" id="UP001152759">
    <property type="component" value="Chromosome 7"/>
</dbReference>
<comment type="catalytic activity">
    <reaction evidence="15">
        <text>acetyl-CoA + n malonyl-CoA + 2n NADPH + 2n H(+) = a long-chain fatty acid + (n+1) CoA + n CO2 + 2n NADP(+).</text>
        <dbReference type="EC" id="2.3.1.85"/>
    </reaction>
</comment>
<dbReference type="CDD" id="cd08954">
    <property type="entry name" value="KR_1_FAS_SDR_x"/>
    <property type="match status" value="1"/>
</dbReference>
<evidence type="ECO:0000256" key="11">
    <source>
        <dbReference type="ARBA" id="ARBA00023027"/>
    </source>
</evidence>
<dbReference type="PANTHER" id="PTHR43775:SF7">
    <property type="entry name" value="FATTY ACID SYNTHASE"/>
    <property type="match status" value="1"/>
</dbReference>
<dbReference type="InterPro" id="IPR016035">
    <property type="entry name" value="Acyl_Trfase/lysoPLipase"/>
</dbReference>
<dbReference type="FunFam" id="3.90.180.10:FF:000015">
    <property type="entry name" value="Fatty acid synthase"/>
    <property type="match status" value="1"/>
</dbReference>
<dbReference type="GO" id="GO:0004315">
    <property type="term" value="F:3-oxoacyl-[acyl-carrier-protein] synthase activity"/>
    <property type="evidence" value="ECO:0007669"/>
    <property type="project" value="InterPro"/>
</dbReference>
<dbReference type="InterPro" id="IPR036736">
    <property type="entry name" value="ACP-like_sf"/>
</dbReference>
<dbReference type="Gene3D" id="3.40.47.10">
    <property type="match status" value="1"/>
</dbReference>
<dbReference type="InterPro" id="IPR014030">
    <property type="entry name" value="Ketoacyl_synth_N"/>
</dbReference>
<dbReference type="Pfam" id="PF21149">
    <property type="entry name" value="FAS_pseudo-KR"/>
    <property type="match status" value="1"/>
</dbReference>
<dbReference type="SUPFAM" id="SSF50129">
    <property type="entry name" value="GroES-like"/>
    <property type="match status" value="1"/>
</dbReference>
<dbReference type="SUPFAM" id="SSF51735">
    <property type="entry name" value="NAD(P)-binding Rossmann-fold domains"/>
    <property type="match status" value="2"/>
</dbReference>
<keyword evidence="4" id="KW-0444">Lipid biosynthesis</keyword>
<dbReference type="GO" id="GO:0004312">
    <property type="term" value="F:fatty acid synthase activity"/>
    <property type="evidence" value="ECO:0007669"/>
    <property type="project" value="UniProtKB-EC"/>
</dbReference>
<dbReference type="CDD" id="cd00833">
    <property type="entry name" value="PKS"/>
    <property type="match status" value="1"/>
</dbReference>
<dbReference type="EMBL" id="OU963868">
    <property type="protein sequence ID" value="CAH0393331.1"/>
    <property type="molecule type" value="Genomic_DNA"/>
</dbReference>
<dbReference type="Gene3D" id="1.10.1200.10">
    <property type="entry name" value="ACP-like"/>
    <property type="match status" value="1"/>
</dbReference>